<accession>A0ABS2NXT8</accession>
<comment type="caution">
    <text evidence="1">The sequence shown here is derived from an EMBL/GenBank/DDBJ whole genome shotgun (WGS) entry which is preliminary data.</text>
</comment>
<sequence length="66" mass="7505">MTTLINRKKILMEVGEILDTYCTECLVKQALRKDYGKNQAQSFCINECTVGAEIKILGDQLVHRSE</sequence>
<keyword evidence="2" id="KW-1185">Reference proteome</keyword>
<evidence type="ECO:0000313" key="1">
    <source>
        <dbReference type="EMBL" id="MBM7619462.1"/>
    </source>
</evidence>
<evidence type="ECO:0008006" key="3">
    <source>
        <dbReference type="Google" id="ProtNLM"/>
    </source>
</evidence>
<evidence type="ECO:0000313" key="2">
    <source>
        <dbReference type="Proteomes" id="UP000737402"/>
    </source>
</evidence>
<name>A0ABS2NXT8_9BACI</name>
<gene>
    <name evidence="1" type="ORF">JOC95_001311</name>
</gene>
<reference evidence="1 2" key="1">
    <citation type="submission" date="2021-01" db="EMBL/GenBank/DDBJ databases">
        <title>Genomic Encyclopedia of Type Strains, Phase IV (KMG-IV): sequencing the most valuable type-strain genomes for metagenomic binning, comparative biology and taxonomic classification.</title>
        <authorList>
            <person name="Goeker M."/>
        </authorList>
    </citation>
    <scope>NUCLEOTIDE SEQUENCE [LARGE SCALE GENOMIC DNA]</scope>
    <source>
        <strain evidence="1 2">DSM 25879</strain>
    </source>
</reference>
<dbReference type="Pfam" id="PF10782">
    <property type="entry name" value="zf-C2HCIx2C"/>
    <property type="match status" value="1"/>
</dbReference>
<dbReference type="EMBL" id="JAFBED010000002">
    <property type="protein sequence ID" value="MBM7619462.1"/>
    <property type="molecule type" value="Genomic_DNA"/>
</dbReference>
<dbReference type="InterPro" id="IPR019718">
    <property type="entry name" value="DUF2602"/>
</dbReference>
<organism evidence="1 2">
    <name type="scientific">Sutcliffiella tianshenii</name>
    <dbReference type="NCBI Taxonomy" id="1463404"/>
    <lineage>
        <taxon>Bacteria</taxon>
        <taxon>Bacillati</taxon>
        <taxon>Bacillota</taxon>
        <taxon>Bacilli</taxon>
        <taxon>Bacillales</taxon>
        <taxon>Bacillaceae</taxon>
        <taxon>Sutcliffiella</taxon>
    </lineage>
</organism>
<dbReference type="Proteomes" id="UP000737402">
    <property type="component" value="Unassembled WGS sequence"/>
</dbReference>
<proteinExistence type="predicted"/>
<protein>
    <recommendedName>
        <fullName evidence="3">Zinc-finger domain-containing protein</fullName>
    </recommendedName>
</protein>